<dbReference type="EMBL" id="JBFDAA010000003">
    <property type="protein sequence ID" value="KAL1138488.1"/>
    <property type="molecule type" value="Genomic_DNA"/>
</dbReference>
<name>A0ABD0ZCE2_9HEMI</name>
<feature type="region of interest" description="Disordered" evidence="1">
    <location>
        <begin position="94"/>
        <end position="161"/>
    </location>
</feature>
<protein>
    <submittedName>
        <fullName evidence="2">Uncharacterized protein</fullName>
    </submittedName>
</protein>
<feature type="compositionally biased region" description="Gly residues" evidence="1">
    <location>
        <begin position="114"/>
        <end position="124"/>
    </location>
</feature>
<evidence type="ECO:0000313" key="2">
    <source>
        <dbReference type="EMBL" id="KAL1138488.1"/>
    </source>
</evidence>
<feature type="compositionally biased region" description="Basic and acidic residues" evidence="1">
    <location>
        <begin position="152"/>
        <end position="161"/>
    </location>
</feature>
<proteinExistence type="predicted"/>
<feature type="compositionally biased region" description="Basic and acidic residues" evidence="1">
    <location>
        <begin position="102"/>
        <end position="111"/>
    </location>
</feature>
<gene>
    <name evidence="2" type="ORF">AAG570_008551</name>
</gene>
<reference evidence="2 3" key="1">
    <citation type="submission" date="2024-07" db="EMBL/GenBank/DDBJ databases">
        <title>Chromosome-level genome assembly of the water stick insect Ranatra chinensis (Heteroptera: Nepidae).</title>
        <authorList>
            <person name="Liu X."/>
        </authorList>
    </citation>
    <scope>NUCLEOTIDE SEQUENCE [LARGE SCALE GENOMIC DNA]</scope>
    <source>
        <strain evidence="2">Cailab_2021Rc</strain>
        <tissue evidence="2">Muscle</tissue>
    </source>
</reference>
<evidence type="ECO:0000256" key="1">
    <source>
        <dbReference type="SAM" id="MobiDB-lite"/>
    </source>
</evidence>
<dbReference type="Proteomes" id="UP001558652">
    <property type="component" value="Unassembled WGS sequence"/>
</dbReference>
<comment type="caution">
    <text evidence="2">The sequence shown here is derived from an EMBL/GenBank/DDBJ whole genome shotgun (WGS) entry which is preliminary data.</text>
</comment>
<accession>A0ABD0ZCE2</accession>
<evidence type="ECO:0000313" key="3">
    <source>
        <dbReference type="Proteomes" id="UP001558652"/>
    </source>
</evidence>
<keyword evidence="3" id="KW-1185">Reference proteome</keyword>
<dbReference type="AlphaFoldDB" id="A0ABD0ZCE2"/>
<sequence length="273" mass="31151">MASKRRDMFQKNKTQETTENVFFSNMFRRSRIDILNDERLWVNRTQYNASNLKSIDVFMKTLLFTHSRSTPRIASKRKNMFEKNTKQETTEIARVDTSSTSELRKRGEPVKIRGAGGGARGGLGTTSTRPPPDKGCTPHQAQSLVSRRTARHERESTSRPFASREFHTPPLIFSLRPVRGGCPVVTCVLRGIMPANKESSITLIQRLYTVPPLLCLYLFPLYCTTAHNYHIRVLDEVVSWQVPQLTSRDETHLVVRSSISEPVTIQVYANIKQ</sequence>
<organism evidence="2 3">
    <name type="scientific">Ranatra chinensis</name>
    <dbReference type="NCBI Taxonomy" id="642074"/>
    <lineage>
        <taxon>Eukaryota</taxon>
        <taxon>Metazoa</taxon>
        <taxon>Ecdysozoa</taxon>
        <taxon>Arthropoda</taxon>
        <taxon>Hexapoda</taxon>
        <taxon>Insecta</taxon>
        <taxon>Pterygota</taxon>
        <taxon>Neoptera</taxon>
        <taxon>Paraneoptera</taxon>
        <taxon>Hemiptera</taxon>
        <taxon>Heteroptera</taxon>
        <taxon>Panheteroptera</taxon>
        <taxon>Nepomorpha</taxon>
        <taxon>Nepidae</taxon>
        <taxon>Ranatrinae</taxon>
        <taxon>Ranatra</taxon>
    </lineage>
</organism>